<dbReference type="Proteomes" id="UP001292182">
    <property type="component" value="Unassembled WGS sequence"/>
</dbReference>
<organism evidence="2 3">
    <name type="scientific">Sphingomonas sanguinis</name>
    <dbReference type="NCBI Taxonomy" id="33051"/>
    <lineage>
        <taxon>Bacteria</taxon>
        <taxon>Pseudomonadati</taxon>
        <taxon>Pseudomonadota</taxon>
        <taxon>Alphaproteobacteria</taxon>
        <taxon>Sphingomonadales</taxon>
        <taxon>Sphingomonadaceae</taxon>
        <taxon>Sphingomonas</taxon>
    </lineage>
</organism>
<protein>
    <submittedName>
        <fullName evidence="2">Uncharacterized protein</fullName>
    </submittedName>
</protein>
<proteinExistence type="predicted"/>
<reference evidence="3" key="1">
    <citation type="submission" date="2023-07" db="EMBL/GenBank/DDBJ databases">
        <title>Whole genome sequence analysis of rice epiphytic Sphingomonas sanguinis OsEp_Plm_15B2.</title>
        <authorList>
            <person name="Sahu K.P."/>
            <person name="Asharani P."/>
            <person name="Reddy B."/>
            <person name="Kumar A."/>
        </authorList>
    </citation>
    <scope>NUCLEOTIDE SEQUENCE [LARGE SCALE GENOMIC DNA]</scope>
    <source>
        <strain evidence="3">OsEp_Plm_15B2</strain>
    </source>
</reference>
<keyword evidence="1" id="KW-0812">Transmembrane</keyword>
<evidence type="ECO:0000256" key="1">
    <source>
        <dbReference type="SAM" id="Phobius"/>
    </source>
</evidence>
<feature type="transmembrane region" description="Helical" evidence="1">
    <location>
        <begin position="52"/>
        <end position="69"/>
    </location>
</feature>
<gene>
    <name evidence="2" type="ORF">N4G62_08655</name>
</gene>
<sequence length="94" mass="10220">MASFAVMVLGLSIWAIYAIVKDDGFQRKALWIFGSLLGLVGLGINWSKPDDVILLIGFTIPPVMVFKLLPAGPVLVKTGFPVVAVRALYKVYGR</sequence>
<evidence type="ECO:0000313" key="3">
    <source>
        <dbReference type="Proteomes" id="UP001292182"/>
    </source>
</evidence>
<feature type="transmembrane region" description="Helical" evidence="1">
    <location>
        <begin position="28"/>
        <end position="45"/>
    </location>
</feature>
<keyword evidence="1" id="KW-1133">Transmembrane helix</keyword>
<dbReference type="EMBL" id="JAOBTW010000007">
    <property type="protein sequence ID" value="MDZ7282094.1"/>
    <property type="molecule type" value="Genomic_DNA"/>
</dbReference>
<keyword evidence="1" id="KW-0472">Membrane</keyword>
<keyword evidence="3" id="KW-1185">Reference proteome</keyword>
<evidence type="ECO:0000313" key="2">
    <source>
        <dbReference type="EMBL" id="MDZ7282094.1"/>
    </source>
</evidence>
<name>A0ABU5LQ75_9SPHN</name>
<comment type="caution">
    <text evidence="2">The sequence shown here is derived from an EMBL/GenBank/DDBJ whole genome shotgun (WGS) entry which is preliminary data.</text>
</comment>
<dbReference type="RefSeq" id="WP_322539205.1">
    <property type="nucleotide sequence ID" value="NZ_JAOBTW010000007.1"/>
</dbReference>
<accession>A0ABU5LQ75</accession>